<keyword evidence="3 7" id="KW-0347">Helicase</keyword>
<dbReference type="PROSITE" id="PS50304">
    <property type="entry name" value="TUDOR"/>
    <property type="match status" value="1"/>
</dbReference>
<dbReference type="PANTHER" id="PTHR18934:SF113">
    <property type="entry name" value="ATP-DEPENDENT RNA HELICASE TDRD9"/>
    <property type="match status" value="1"/>
</dbReference>
<protein>
    <recommendedName>
        <fullName evidence="1">RNA helicase</fullName>
        <ecNumber evidence="1">3.6.4.13</ecNumber>
    </recommendedName>
</protein>
<gene>
    <name evidence="7" type="primary">Tdrd9</name>
    <name evidence="7" type="ORF">L345_08049</name>
</gene>
<evidence type="ECO:0000256" key="4">
    <source>
        <dbReference type="ARBA" id="ARBA00047984"/>
    </source>
</evidence>
<evidence type="ECO:0000313" key="7">
    <source>
        <dbReference type="EMBL" id="ETE66171.1"/>
    </source>
</evidence>
<dbReference type="SMART" id="SM00490">
    <property type="entry name" value="HELICc"/>
    <property type="match status" value="1"/>
</dbReference>
<name>V8NW38_OPHHA</name>
<dbReference type="SUPFAM" id="SSF52540">
    <property type="entry name" value="P-loop containing nucleoside triphosphate hydrolases"/>
    <property type="match status" value="1"/>
</dbReference>
<dbReference type="PROSITE" id="PS51194">
    <property type="entry name" value="HELICASE_CTER"/>
    <property type="match status" value="1"/>
</dbReference>
<dbReference type="Pfam" id="PF00271">
    <property type="entry name" value="Helicase_C"/>
    <property type="match status" value="1"/>
</dbReference>
<evidence type="ECO:0000256" key="2">
    <source>
        <dbReference type="ARBA" id="ARBA00022801"/>
    </source>
</evidence>
<sequence length="641" mass="73718">FSNEFFRLQVYPLHSSVTLEEQNNVFLAPVPGYRKILLSTNIAQSSVTVPDVKYVIDFCLSRNLVCDKDTNYQSLRLCWASKNSCDQRMGRAGRVSKGYCYRLVYKDFWANYIPESTVPEMMRCPLETTVLKVKMLDMGEPRALLATALSPPVSSDIERTILHLKELGALAINDHFEERNPYDAAALSLNRFFVIPFKQHLDGYRNKLQFSGNSSSDCIAIINAFKNEVDWGHSNYIHIKRMREVAELYEELKKRISIFNMHVNTHSPIMDREHVYKQRFILQLKNIPSYGFLYYKQLQSLFRQCGQVKSIVYDGSKAFVEFTRNPTERFKTLPAVYFALKMAQMRIPFELNIHSSEEIDNKLGSRSSTILRDMRVNIDFQKHTVTPIQKFGNTLEKLQTINSLDLSICVTEIVEVGHFCGYRTDERSMASLQKLSAEIGQLELTSLPIRPYPDLVCLAPFTEWEKERYYRVFYVDYGNRSKVTLNQLREIPSDLRELPFQALEFKVRGIRPSAWSLVCGEQWSYAANQRFASLVSDHVLMVKIFSIVHGILHVDVFQCSGIANVVNICTILIEEGYAEPADDSYESKVTLLGPFSAYSLKFSSMTRISRFRTILVEKESVNSVVLVDAPENAFQQILAQQ</sequence>
<keyword evidence="8" id="KW-1185">Reference proteome</keyword>
<feature type="domain" description="Helicase C-terminal" evidence="6">
    <location>
        <begin position="1"/>
        <end position="137"/>
    </location>
</feature>
<evidence type="ECO:0000259" key="6">
    <source>
        <dbReference type="PROSITE" id="PS51194"/>
    </source>
</evidence>
<dbReference type="OrthoDB" id="66977at2759"/>
<feature type="non-terminal residue" evidence="7">
    <location>
        <position position="641"/>
    </location>
</feature>
<feature type="non-terminal residue" evidence="7">
    <location>
        <position position="1"/>
    </location>
</feature>
<evidence type="ECO:0000259" key="5">
    <source>
        <dbReference type="PROSITE" id="PS50304"/>
    </source>
</evidence>
<dbReference type="Gene3D" id="2.40.50.90">
    <property type="match status" value="1"/>
</dbReference>
<keyword evidence="3 7" id="KW-0067">ATP-binding</keyword>
<dbReference type="FunFam" id="2.40.50.90:FF:000016">
    <property type="entry name" value="Tudor domain containing 9"/>
    <property type="match status" value="1"/>
</dbReference>
<accession>V8NW38</accession>
<dbReference type="EMBL" id="AZIM01001640">
    <property type="protein sequence ID" value="ETE66171.1"/>
    <property type="molecule type" value="Genomic_DNA"/>
</dbReference>
<evidence type="ECO:0000313" key="8">
    <source>
        <dbReference type="Proteomes" id="UP000018936"/>
    </source>
</evidence>
<organism evidence="7 8">
    <name type="scientific">Ophiophagus hannah</name>
    <name type="common">King cobra</name>
    <name type="synonym">Naja hannah</name>
    <dbReference type="NCBI Taxonomy" id="8665"/>
    <lineage>
        <taxon>Eukaryota</taxon>
        <taxon>Metazoa</taxon>
        <taxon>Chordata</taxon>
        <taxon>Craniata</taxon>
        <taxon>Vertebrata</taxon>
        <taxon>Euteleostomi</taxon>
        <taxon>Lepidosauria</taxon>
        <taxon>Squamata</taxon>
        <taxon>Bifurcata</taxon>
        <taxon>Unidentata</taxon>
        <taxon>Episquamata</taxon>
        <taxon>Toxicofera</taxon>
        <taxon>Serpentes</taxon>
        <taxon>Colubroidea</taxon>
        <taxon>Elapidae</taxon>
        <taxon>Elapinae</taxon>
        <taxon>Ophiophagus</taxon>
    </lineage>
</organism>
<dbReference type="InterPro" id="IPR001650">
    <property type="entry name" value="Helicase_C-like"/>
</dbReference>
<dbReference type="GO" id="GO:0016787">
    <property type="term" value="F:hydrolase activity"/>
    <property type="evidence" value="ECO:0007669"/>
    <property type="project" value="UniProtKB-KW"/>
</dbReference>
<dbReference type="Pfam" id="PF00567">
    <property type="entry name" value="TUDOR"/>
    <property type="match status" value="1"/>
</dbReference>
<feature type="domain" description="Tudor" evidence="5">
    <location>
        <begin position="413"/>
        <end position="498"/>
    </location>
</feature>
<keyword evidence="2" id="KW-0378">Hydrolase</keyword>
<dbReference type="EC" id="3.6.4.13" evidence="1"/>
<dbReference type="SUPFAM" id="SSF63748">
    <property type="entry name" value="Tudor/PWWP/MBT"/>
    <property type="match status" value="1"/>
</dbReference>
<dbReference type="AlphaFoldDB" id="V8NW38"/>
<dbReference type="Proteomes" id="UP000018936">
    <property type="component" value="Unassembled WGS sequence"/>
</dbReference>
<dbReference type="FunFam" id="3.40.50.300:FF:000946">
    <property type="entry name" value="putative ATP-dependent RNA helicase TDRD9"/>
    <property type="match status" value="1"/>
</dbReference>
<dbReference type="GO" id="GO:0003723">
    <property type="term" value="F:RNA binding"/>
    <property type="evidence" value="ECO:0007669"/>
    <property type="project" value="TreeGrafter"/>
</dbReference>
<comment type="caution">
    <text evidence="7">The sequence shown here is derived from an EMBL/GenBank/DDBJ whole genome shotgun (WGS) entry which is preliminary data.</text>
</comment>
<dbReference type="InterPro" id="IPR002999">
    <property type="entry name" value="Tudor"/>
</dbReference>
<dbReference type="PANTHER" id="PTHR18934">
    <property type="entry name" value="ATP-DEPENDENT RNA HELICASE"/>
    <property type="match status" value="1"/>
</dbReference>
<reference evidence="7 8" key="1">
    <citation type="journal article" date="2013" name="Proc. Natl. Acad. Sci. U.S.A.">
        <title>The king cobra genome reveals dynamic gene evolution and adaptation in the snake venom system.</title>
        <authorList>
            <person name="Vonk F.J."/>
            <person name="Casewell N.R."/>
            <person name="Henkel C.V."/>
            <person name="Heimberg A.M."/>
            <person name="Jansen H.J."/>
            <person name="McCleary R.J."/>
            <person name="Kerkkamp H.M."/>
            <person name="Vos R.A."/>
            <person name="Guerreiro I."/>
            <person name="Calvete J.J."/>
            <person name="Wuster W."/>
            <person name="Woods A.E."/>
            <person name="Logan J.M."/>
            <person name="Harrison R.A."/>
            <person name="Castoe T.A."/>
            <person name="de Koning A.P."/>
            <person name="Pollock D.D."/>
            <person name="Yandell M."/>
            <person name="Calderon D."/>
            <person name="Renjifo C."/>
            <person name="Currier R.B."/>
            <person name="Salgado D."/>
            <person name="Pla D."/>
            <person name="Sanz L."/>
            <person name="Hyder A.S."/>
            <person name="Ribeiro J.M."/>
            <person name="Arntzen J.W."/>
            <person name="van den Thillart G.E."/>
            <person name="Boetzer M."/>
            <person name="Pirovano W."/>
            <person name="Dirks R.P."/>
            <person name="Spaink H.P."/>
            <person name="Duboule D."/>
            <person name="McGlinn E."/>
            <person name="Kini R.M."/>
            <person name="Richardson M.K."/>
        </authorList>
    </citation>
    <scope>NUCLEOTIDE SEQUENCE</scope>
    <source>
        <tissue evidence="7">Blood</tissue>
    </source>
</reference>
<evidence type="ECO:0000256" key="3">
    <source>
        <dbReference type="ARBA" id="ARBA00022806"/>
    </source>
</evidence>
<keyword evidence="3 7" id="KW-0547">Nucleotide-binding</keyword>
<dbReference type="Gene3D" id="3.40.50.300">
    <property type="entry name" value="P-loop containing nucleotide triphosphate hydrolases"/>
    <property type="match status" value="1"/>
</dbReference>
<dbReference type="GO" id="GO:0003724">
    <property type="term" value="F:RNA helicase activity"/>
    <property type="evidence" value="ECO:0007669"/>
    <property type="project" value="UniProtKB-EC"/>
</dbReference>
<dbReference type="InterPro" id="IPR035437">
    <property type="entry name" value="SNase_OB-fold_sf"/>
</dbReference>
<dbReference type="CDD" id="cd18791">
    <property type="entry name" value="SF2_C_RHA"/>
    <property type="match status" value="1"/>
</dbReference>
<evidence type="ECO:0000256" key="1">
    <source>
        <dbReference type="ARBA" id="ARBA00012552"/>
    </source>
</evidence>
<dbReference type="InterPro" id="IPR027417">
    <property type="entry name" value="P-loop_NTPase"/>
</dbReference>
<proteinExistence type="predicted"/>
<comment type="catalytic activity">
    <reaction evidence="4">
        <text>ATP + H2O = ADP + phosphate + H(+)</text>
        <dbReference type="Rhea" id="RHEA:13065"/>
        <dbReference type="ChEBI" id="CHEBI:15377"/>
        <dbReference type="ChEBI" id="CHEBI:15378"/>
        <dbReference type="ChEBI" id="CHEBI:30616"/>
        <dbReference type="ChEBI" id="CHEBI:43474"/>
        <dbReference type="ChEBI" id="CHEBI:456216"/>
        <dbReference type="EC" id="3.6.4.13"/>
    </reaction>
</comment>